<dbReference type="Proteomes" id="UP001059836">
    <property type="component" value="Chromosome"/>
</dbReference>
<dbReference type="SUPFAM" id="SSF101898">
    <property type="entry name" value="NHL repeat"/>
    <property type="match status" value="1"/>
</dbReference>
<evidence type="ECO:0000313" key="3">
    <source>
        <dbReference type="EMBL" id="QHN37498.1"/>
    </source>
</evidence>
<organism evidence="3 4">
    <name type="scientific">Gordonia pseudamarae</name>
    <dbReference type="NCBI Taxonomy" id="2831662"/>
    <lineage>
        <taxon>Bacteria</taxon>
        <taxon>Bacillati</taxon>
        <taxon>Actinomycetota</taxon>
        <taxon>Actinomycetes</taxon>
        <taxon>Mycobacteriales</taxon>
        <taxon>Gordoniaceae</taxon>
        <taxon>Gordonia</taxon>
    </lineage>
</organism>
<feature type="region of interest" description="Disordered" evidence="1">
    <location>
        <begin position="360"/>
        <end position="380"/>
    </location>
</feature>
<reference evidence="3" key="1">
    <citation type="journal article" date="2021" name="Nat. Microbiol.">
        <title>Cocultivation of an ultrasmall environmental parasitic bacterium with lytic ability against bacteria associated with wastewater foams.</title>
        <authorList>
            <person name="Batinovic S."/>
            <person name="Rose J.J.A."/>
            <person name="Ratcliffe J."/>
            <person name="Seviour R.J."/>
            <person name="Petrovski S."/>
        </authorList>
    </citation>
    <scope>NUCLEOTIDE SEQUENCE</scope>
    <source>
        <strain evidence="3">CON9</strain>
    </source>
</reference>
<evidence type="ECO:0000256" key="2">
    <source>
        <dbReference type="SAM" id="SignalP"/>
    </source>
</evidence>
<evidence type="ECO:0000313" key="4">
    <source>
        <dbReference type="Proteomes" id="UP001059836"/>
    </source>
</evidence>
<protein>
    <submittedName>
        <fullName evidence="3">Uncharacterized protein</fullName>
    </submittedName>
</protein>
<evidence type="ECO:0000256" key="1">
    <source>
        <dbReference type="SAM" id="MobiDB-lite"/>
    </source>
</evidence>
<dbReference type="InterPro" id="IPR015943">
    <property type="entry name" value="WD40/YVTN_repeat-like_dom_sf"/>
</dbReference>
<proteinExistence type="predicted"/>
<dbReference type="EMBL" id="CP045809">
    <property type="protein sequence ID" value="QHN37498.1"/>
    <property type="molecule type" value="Genomic_DNA"/>
</dbReference>
<name>A0ABX6IRB6_9ACTN</name>
<sequence length="380" mass="38567">MDGMPAARSGVRPRPRALLTGCAVAVACALTVTACGGSDDGTPDVPTVTPASAVAAPEAATATPLGTVITAATGTAIAATHGRFYVLSDDGTTVLRFDRTGVTGPGTPSARITTPALTTLIAAADGTLIGAGPDVLVRIGTDNAVSPTTRTGVADPTVIAHTADGRVLVGTASGSVVVFGKDLARMRTITGFVRVDGLTVSPPGADLDDEQVVVLDRAQSSVTPIDIGDGSKGAALRSGNGATTSTVDSYGRVLVANTRDGEILGFFGKPIINRFRYPVPGSPYGLAWDHKRGLLWVSATAINELIGYDLADGEPAERYRAPTVLQPDNLGVDESTGTIYVLSARSGGVQIIDPTLALPTAAPTTPRTVSPGTTTTEAPR</sequence>
<feature type="chain" id="PRO_5046995009" evidence="2">
    <location>
        <begin position="35"/>
        <end position="380"/>
    </location>
</feature>
<accession>A0ABX6IRB6</accession>
<keyword evidence="4" id="KW-1185">Reference proteome</keyword>
<keyword evidence="2" id="KW-0732">Signal</keyword>
<dbReference type="Gene3D" id="2.130.10.10">
    <property type="entry name" value="YVTN repeat-like/Quinoprotein amine dehydrogenase"/>
    <property type="match status" value="1"/>
</dbReference>
<gene>
    <name evidence="3" type="ORF">GII31_11115</name>
</gene>
<feature type="signal peptide" evidence="2">
    <location>
        <begin position="1"/>
        <end position="34"/>
    </location>
</feature>